<organism evidence="9 10">
    <name type="scientific">Naumovozyma castellii</name>
    <name type="common">Yeast</name>
    <name type="synonym">Saccharomyces castellii</name>
    <dbReference type="NCBI Taxonomy" id="27288"/>
    <lineage>
        <taxon>Eukaryota</taxon>
        <taxon>Fungi</taxon>
        <taxon>Dikarya</taxon>
        <taxon>Ascomycota</taxon>
        <taxon>Saccharomycotina</taxon>
        <taxon>Saccharomycetes</taxon>
        <taxon>Saccharomycetales</taxon>
        <taxon>Saccharomycetaceae</taxon>
        <taxon>Naumovozyma</taxon>
    </lineage>
</organism>
<dbReference type="Gene3D" id="3.30.40.10">
    <property type="entry name" value="Zinc/RING finger domain, C3HC4 (zinc finger)"/>
    <property type="match status" value="2"/>
</dbReference>
<dbReference type="GO" id="GO:0008270">
    <property type="term" value="F:zinc ion binding"/>
    <property type="evidence" value="ECO:0007669"/>
    <property type="project" value="UniProtKB-KW"/>
</dbReference>
<name>G0V8L4_NAUCA</name>
<dbReference type="GO" id="GO:0007265">
    <property type="term" value="P:Ras protein signal transduction"/>
    <property type="evidence" value="ECO:0007669"/>
    <property type="project" value="TreeGrafter"/>
</dbReference>
<feature type="region of interest" description="Disordered" evidence="6">
    <location>
        <begin position="538"/>
        <end position="572"/>
    </location>
</feature>
<evidence type="ECO:0000256" key="4">
    <source>
        <dbReference type="PROSITE-ProRule" id="PRU00502"/>
    </source>
</evidence>
<feature type="compositionally biased region" description="Basic and acidic residues" evidence="6">
    <location>
        <begin position="538"/>
        <end position="547"/>
    </location>
</feature>
<reference key="2">
    <citation type="submission" date="2011-08" db="EMBL/GenBank/DDBJ databases">
        <title>Genome sequence of Naumovozyma castellii.</title>
        <authorList>
            <person name="Gordon J.L."/>
            <person name="Armisen D."/>
            <person name="Proux-Wera E."/>
            <person name="OhEigeartaigh S.S."/>
            <person name="Byrne K.P."/>
            <person name="Wolfe K.H."/>
        </authorList>
    </citation>
    <scope>NUCLEOTIDE SEQUENCE</scope>
    <source>
        <strain>Type strain:CBS 4309</strain>
    </source>
</reference>
<dbReference type="InterPro" id="IPR047243">
    <property type="entry name" value="RING-H2_BRAP2"/>
</dbReference>
<reference evidence="9 10" key="1">
    <citation type="journal article" date="2011" name="Proc. Natl. Acad. Sci. U.S.A.">
        <title>Evolutionary erosion of yeast sex chromosomes by mating-type switching accidents.</title>
        <authorList>
            <person name="Gordon J.L."/>
            <person name="Armisen D."/>
            <person name="Proux-Wera E."/>
            <person name="Oheigeartaigh S.S."/>
            <person name="Byrne K.P."/>
            <person name="Wolfe K.H."/>
        </authorList>
    </citation>
    <scope>NUCLEOTIDE SEQUENCE [LARGE SCALE GENOMIC DNA]</scope>
    <source>
        <strain evidence="10">ATCC 76901 / BCRC 22586 / CBS 4309 / NBRC 1992 / NRRL Y-12630</strain>
    </source>
</reference>
<dbReference type="CDD" id="cd12717">
    <property type="entry name" value="RRM_ETP1"/>
    <property type="match status" value="1"/>
</dbReference>
<dbReference type="GO" id="GO:0061630">
    <property type="term" value="F:ubiquitin protein ligase activity"/>
    <property type="evidence" value="ECO:0007669"/>
    <property type="project" value="TreeGrafter"/>
</dbReference>
<dbReference type="EMBL" id="HE576752">
    <property type="protein sequence ID" value="CCC67813.1"/>
    <property type="molecule type" value="Genomic_DNA"/>
</dbReference>
<evidence type="ECO:0000256" key="5">
    <source>
        <dbReference type="SAM" id="Coils"/>
    </source>
</evidence>
<dbReference type="InterPro" id="IPR011422">
    <property type="entry name" value="BRAP2/ETP1_RRM"/>
</dbReference>
<dbReference type="Pfam" id="PF07576">
    <property type="entry name" value="BRAP2"/>
    <property type="match status" value="1"/>
</dbReference>
<dbReference type="eggNOG" id="KOG0804">
    <property type="taxonomic scope" value="Eukaryota"/>
</dbReference>
<dbReference type="PANTHER" id="PTHR24007">
    <property type="entry name" value="BRCA1-ASSOCIATED PROTEIN"/>
    <property type="match status" value="1"/>
</dbReference>
<dbReference type="GO" id="GO:0043130">
    <property type="term" value="F:ubiquitin binding"/>
    <property type="evidence" value="ECO:0007669"/>
    <property type="project" value="EnsemblFungi"/>
</dbReference>
<keyword evidence="10" id="KW-1185">Reference proteome</keyword>
<keyword evidence="3" id="KW-0862">Zinc</keyword>
<dbReference type="SMART" id="SM00290">
    <property type="entry name" value="ZnF_UBP"/>
    <property type="match status" value="1"/>
</dbReference>
<evidence type="ECO:0000313" key="10">
    <source>
        <dbReference type="Proteomes" id="UP000001640"/>
    </source>
</evidence>
<dbReference type="AlphaFoldDB" id="G0V8L4"/>
<dbReference type="STRING" id="1064592.G0V8L4"/>
<dbReference type="FunCoup" id="G0V8L4">
    <property type="interactions" value="795"/>
</dbReference>
<feature type="coiled-coil region" evidence="5">
    <location>
        <begin position="424"/>
        <end position="524"/>
    </location>
</feature>
<dbReference type="InterPro" id="IPR001607">
    <property type="entry name" value="Znf_UBP"/>
</dbReference>
<dbReference type="Proteomes" id="UP000001640">
    <property type="component" value="Chromosome 1"/>
</dbReference>
<dbReference type="InParanoid" id="G0V8L4"/>
<evidence type="ECO:0000259" key="8">
    <source>
        <dbReference type="PROSITE" id="PS50271"/>
    </source>
</evidence>
<dbReference type="GO" id="GO:0045471">
    <property type="term" value="P:response to ethanol"/>
    <property type="evidence" value="ECO:0007669"/>
    <property type="project" value="EnsemblFungi"/>
</dbReference>
<dbReference type="GO" id="GO:0016567">
    <property type="term" value="P:protein ubiquitination"/>
    <property type="evidence" value="ECO:0007669"/>
    <property type="project" value="TreeGrafter"/>
</dbReference>
<dbReference type="PROSITE" id="PS50089">
    <property type="entry name" value="ZF_RING_2"/>
    <property type="match status" value="1"/>
</dbReference>
<dbReference type="InterPro" id="IPR034931">
    <property type="entry name" value="ETP1_RRM"/>
</dbReference>
<evidence type="ECO:0000256" key="2">
    <source>
        <dbReference type="ARBA" id="ARBA00022771"/>
    </source>
</evidence>
<dbReference type="InterPro" id="IPR013083">
    <property type="entry name" value="Znf_RING/FYVE/PHD"/>
</dbReference>
<dbReference type="InterPro" id="IPR001841">
    <property type="entry name" value="Znf_RING"/>
</dbReference>
<keyword evidence="2 4" id="KW-0863">Zinc-finger</keyword>
<evidence type="ECO:0000313" key="9">
    <source>
        <dbReference type="EMBL" id="CCC67813.1"/>
    </source>
</evidence>
<evidence type="ECO:0000256" key="3">
    <source>
        <dbReference type="ARBA" id="ARBA00022833"/>
    </source>
</evidence>
<dbReference type="RefSeq" id="XP_003674193.1">
    <property type="nucleotide sequence ID" value="XM_003674145.1"/>
</dbReference>
<evidence type="ECO:0000256" key="1">
    <source>
        <dbReference type="ARBA" id="ARBA00022723"/>
    </source>
</evidence>
<dbReference type="SMART" id="SM00184">
    <property type="entry name" value="RING"/>
    <property type="match status" value="1"/>
</dbReference>
<dbReference type="GO" id="GO:0005737">
    <property type="term" value="C:cytoplasm"/>
    <property type="evidence" value="ECO:0007669"/>
    <property type="project" value="TreeGrafter"/>
</dbReference>
<keyword evidence="1" id="KW-0479">Metal-binding</keyword>
<protein>
    <submittedName>
        <fullName evidence="9">Uncharacterized protein</fullName>
    </submittedName>
</protein>
<keyword evidence="5" id="KW-0175">Coiled coil</keyword>
<dbReference type="OrthoDB" id="273556at2759"/>
<dbReference type="CDD" id="cd16457">
    <property type="entry name" value="RING-H2_BRAP2"/>
    <property type="match status" value="1"/>
</dbReference>
<evidence type="ECO:0000256" key="6">
    <source>
        <dbReference type="SAM" id="MobiDB-lite"/>
    </source>
</evidence>
<proteinExistence type="predicted"/>
<feature type="domain" description="UBP-type" evidence="8">
    <location>
        <begin position="272"/>
        <end position="376"/>
    </location>
</feature>
<dbReference type="Pfam" id="PF13639">
    <property type="entry name" value="zf-RING_2"/>
    <property type="match status" value="1"/>
</dbReference>
<dbReference type="GeneID" id="96901291"/>
<dbReference type="SUPFAM" id="SSF57850">
    <property type="entry name" value="RING/U-box"/>
    <property type="match status" value="2"/>
</dbReference>
<dbReference type="HOGENOM" id="CLU_009969_0_1_1"/>
<feature type="compositionally biased region" description="Basic residues" evidence="6">
    <location>
        <begin position="558"/>
        <end position="572"/>
    </location>
</feature>
<evidence type="ECO:0000259" key="7">
    <source>
        <dbReference type="PROSITE" id="PS50089"/>
    </source>
</evidence>
<dbReference type="KEGG" id="ncs:NCAS_0A12550"/>
<sequence length="572" mass="66299">MDFQYRIVIELANQEQVDSSYKLFLSTPDQEKLPDCATIIDNEPPRDWRISDWYIDFEMELEKQQDKDLVMSSYLGHGIIKLFKLSGETQPEDNADEMLTIPGDETMVSILFVPTYFTVHDLLHFYIGDDIINNQISHFRILRNKQGGVGYNFMVLMKFRDPIHAKKFKDEFNGKTFSKMDPETCHVVSIKEVVFRTTLFQGNQSQDIPYLLTDPFTIEQNEQNKMKVKKNPVELPTCPVCLEQLDCETTGLITIPCQHTFHCQCLDKWKNSRCPVCRYSNLRLTRESLLKQAGGSNAKCATCESHENLWICLICGNIGCGRYNSKHAIKHYEDTSHCFAMDMRTQRVWDYAGDNYVHRLVQNEVDGKLVEIGENTGNDTAVVEATTATGSSSTSHGKDTKDYNLSANFLRNKEYNLEYVQVLISQLESQREYFELKLKDAQSNTALQKETDTLKEAMEKMRLDTNQFQTDMKRQLEASQKQLEIDRLMIQGLQQNLDRLTKDKEKLIEDKNQLRLDKTDLEEQVKDLMFYLESQEKFKDASDEVKEGTIVIQQPKNSSKKKKKPKPKPKKH</sequence>
<dbReference type="PROSITE" id="PS50271">
    <property type="entry name" value="ZF_UBP"/>
    <property type="match status" value="1"/>
</dbReference>
<gene>
    <name evidence="9" type="primary">NCAS0A12550</name>
    <name evidence="9" type="ordered locus">NCAS_0A12550</name>
</gene>
<dbReference type="Pfam" id="PF02148">
    <property type="entry name" value="zf-UBP"/>
    <property type="match status" value="1"/>
</dbReference>
<dbReference type="PANTHER" id="PTHR24007:SF7">
    <property type="entry name" value="BRCA1-ASSOCIATED PROTEIN"/>
    <property type="match status" value="1"/>
</dbReference>
<dbReference type="OMA" id="RFNSIEP"/>
<feature type="domain" description="RING-type" evidence="7">
    <location>
        <begin position="238"/>
        <end position="278"/>
    </location>
</feature>
<accession>G0V8L4</accession>
<dbReference type="GO" id="GO:0008139">
    <property type="term" value="F:nuclear localization sequence binding"/>
    <property type="evidence" value="ECO:0007669"/>
    <property type="project" value="EnsemblFungi"/>
</dbReference>